<feature type="compositionally biased region" description="Low complexity" evidence="1">
    <location>
        <begin position="35"/>
        <end position="50"/>
    </location>
</feature>
<name>A0A419PHP9_CLOSI</name>
<dbReference type="EMBL" id="NIRI02000042">
    <property type="protein sequence ID" value="KAG5450576.1"/>
    <property type="molecule type" value="Genomic_DNA"/>
</dbReference>
<evidence type="ECO:0000256" key="1">
    <source>
        <dbReference type="SAM" id="MobiDB-lite"/>
    </source>
</evidence>
<evidence type="ECO:0000313" key="2">
    <source>
        <dbReference type="EMBL" id="KAG5450576.1"/>
    </source>
</evidence>
<feature type="region of interest" description="Disordered" evidence="1">
    <location>
        <begin position="35"/>
        <end position="64"/>
    </location>
</feature>
<keyword evidence="3" id="KW-1185">Reference proteome</keyword>
<organism evidence="2 3">
    <name type="scientific">Clonorchis sinensis</name>
    <name type="common">Chinese liver fluke</name>
    <dbReference type="NCBI Taxonomy" id="79923"/>
    <lineage>
        <taxon>Eukaryota</taxon>
        <taxon>Metazoa</taxon>
        <taxon>Spiralia</taxon>
        <taxon>Lophotrochozoa</taxon>
        <taxon>Platyhelminthes</taxon>
        <taxon>Trematoda</taxon>
        <taxon>Digenea</taxon>
        <taxon>Opisthorchiida</taxon>
        <taxon>Opisthorchiata</taxon>
        <taxon>Opisthorchiidae</taxon>
        <taxon>Clonorchis</taxon>
    </lineage>
</organism>
<reference evidence="2 3" key="2">
    <citation type="journal article" date="2021" name="Genomics">
        <title>High-quality reference genome for Clonorchis sinensis.</title>
        <authorList>
            <person name="Young N.D."/>
            <person name="Stroehlein A.J."/>
            <person name="Kinkar L."/>
            <person name="Wang T."/>
            <person name="Sohn W.M."/>
            <person name="Chang B.C.H."/>
            <person name="Kaur P."/>
            <person name="Weisz D."/>
            <person name="Dudchenko O."/>
            <person name="Aiden E.L."/>
            <person name="Korhonen P.K."/>
            <person name="Gasser R.B."/>
        </authorList>
    </citation>
    <scope>NUCLEOTIDE SEQUENCE [LARGE SCALE GENOMIC DNA]</scope>
    <source>
        <strain evidence="2">Cs-k2</strain>
    </source>
</reference>
<protein>
    <submittedName>
        <fullName evidence="2">Uncharacterized protein</fullName>
    </submittedName>
</protein>
<proteinExistence type="predicted"/>
<evidence type="ECO:0000313" key="3">
    <source>
        <dbReference type="Proteomes" id="UP000286415"/>
    </source>
</evidence>
<dbReference type="AlphaFoldDB" id="A0A419PHP9"/>
<dbReference type="InParanoid" id="A0A419PHP9"/>
<sequence length="64" mass="6963">MCCTQAASCFTCPDLFFHDFCVIALPIRITRLSSEGTTSTHTTEPTFSSPLSRVPTLTLHSVGQ</sequence>
<dbReference type="Proteomes" id="UP000286415">
    <property type="component" value="Unassembled WGS sequence"/>
</dbReference>
<reference evidence="2 3" key="1">
    <citation type="journal article" date="2018" name="Biotechnol. Adv.">
        <title>Improved genomic resources and new bioinformatic workflow for the carcinogenic parasite Clonorchis sinensis: Biotechnological implications.</title>
        <authorList>
            <person name="Wang D."/>
            <person name="Korhonen P.K."/>
            <person name="Gasser R.B."/>
            <person name="Young N.D."/>
        </authorList>
    </citation>
    <scope>NUCLEOTIDE SEQUENCE [LARGE SCALE GENOMIC DNA]</scope>
    <source>
        <strain evidence="2">Cs-k2</strain>
    </source>
</reference>
<accession>A0A419PHP9</accession>
<gene>
    <name evidence="2" type="ORF">CSKR_101739</name>
</gene>
<comment type="caution">
    <text evidence="2">The sequence shown here is derived from an EMBL/GenBank/DDBJ whole genome shotgun (WGS) entry which is preliminary data.</text>
</comment>